<protein>
    <submittedName>
        <fullName evidence="2">Uncharacterized protein</fullName>
    </submittedName>
</protein>
<comment type="caution">
    <text evidence="2">The sequence shown here is derived from an EMBL/GenBank/DDBJ whole genome shotgun (WGS) entry which is preliminary data.</text>
</comment>
<sequence>MGLGQEQPKGPTQEELDLQYAKKLQAREERRLARQEQQGQEEAPESPLLPEFEFIKNGIQKGYENIKQFYGKVSSSFMAPDKTPRTEYTNLPGSNNFNKFLDEEPDLITPVRPSLIGRPSVATGKPDKPVYQTDEEFAKALQEEENRIQ</sequence>
<organism evidence="2 3">
    <name type="scientific">Boothiomyces macroporosus</name>
    <dbReference type="NCBI Taxonomy" id="261099"/>
    <lineage>
        <taxon>Eukaryota</taxon>
        <taxon>Fungi</taxon>
        <taxon>Fungi incertae sedis</taxon>
        <taxon>Chytridiomycota</taxon>
        <taxon>Chytridiomycota incertae sedis</taxon>
        <taxon>Chytridiomycetes</taxon>
        <taxon>Rhizophydiales</taxon>
        <taxon>Terramycetaceae</taxon>
        <taxon>Boothiomyces</taxon>
    </lineage>
</organism>
<evidence type="ECO:0000313" key="3">
    <source>
        <dbReference type="Proteomes" id="UP001210925"/>
    </source>
</evidence>
<evidence type="ECO:0000256" key="1">
    <source>
        <dbReference type="SAM" id="MobiDB-lite"/>
    </source>
</evidence>
<evidence type="ECO:0000313" key="2">
    <source>
        <dbReference type="EMBL" id="KAJ3253920.1"/>
    </source>
</evidence>
<feature type="region of interest" description="Disordered" evidence="1">
    <location>
        <begin position="1"/>
        <end position="50"/>
    </location>
</feature>
<dbReference type="AlphaFoldDB" id="A0AAD5UCB2"/>
<keyword evidence="3" id="KW-1185">Reference proteome</keyword>
<accession>A0AAD5UCB2</accession>
<reference evidence="2" key="1">
    <citation type="submission" date="2020-05" db="EMBL/GenBank/DDBJ databases">
        <title>Phylogenomic resolution of chytrid fungi.</title>
        <authorList>
            <person name="Stajich J.E."/>
            <person name="Amses K."/>
            <person name="Simmons R."/>
            <person name="Seto K."/>
            <person name="Myers J."/>
            <person name="Bonds A."/>
            <person name="Quandt C.A."/>
            <person name="Barry K."/>
            <person name="Liu P."/>
            <person name="Grigoriev I."/>
            <person name="Longcore J.E."/>
            <person name="James T.Y."/>
        </authorList>
    </citation>
    <scope>NUCLEOTIDE SEQUENCE</scope>
    <source>
        <strain evidence="2">PLAUS21</strain>
    </source>
</reference>
<dbReference type="Proteomes" id="UP001210925">
    <property type="component" value="Unassembled WGS sequence"/>
</dbReference>
<name>A0AAD5UCB2_9FUNG</name>
<dbReference type="EMBL" id="JADGKB010000097">
    <property type="protein sequence ID" value="KAJ3253920.1"/>
    <property type="molecule type" value="Genomic_DNA"/>
</dbReference>
<proteinExistence type="predicted"/>
<gene>
    <name evidence="2" type="ORF">HK103_007654</name>
</gene>
<feature type="compositionally biased region" description="Basic and acidic residues" evidence="1">
    <location>
        <begin position="25"/>
        <end position="34"/>
    </location>
</feature>
<feature type="region of interest" description="Disordered" evidence="1">
    <location>
        <begin position="111"/>
        <end position="131"/>
    </location>
</feature>